<dbReference type="HOGENOM" id="CLU_157279_0_0_6"/>
<keyword evidence="1" id="KW-1133">Transmembrane helix</keyword>
<dbReference type="OrthoDB" id="6485698at2"/>
<evidence type="ECO:0000256" key="1">
    <source>
        <dbReference type="SAM" id="Phobius"/>
    </source>
</evidence>
<keyword evidence="1" id="KW-0472">Membrane</keyword>
<accession>W0L8Y1</accession>
<sequence length="133" mass="15787">MADKNDTITSRMALQSLLVQQTLKSWRFFLLFSVPPMVWVIFVAPPVLPRVFITLLCGIVWFGCWRLWLDAHYFKFMSDENNELAGEVLFVIWRRERLQKLTFVERQSGALKQYRRTMWLTGALWAAWLMALL</sequence>
<organism evidence="2 3">
    <name type="scientific">Chania multitudinisentens RB-25</name>
    <dbReference type="NCBI Taxonomy" id="1441930"/>
    <lineage>
        <taxon>Bacteria</taxon>
        <taxon>Pseudomonadati</taxon>
        <taxon>Pseudomonadota</taxon>
        <taxon>Gammaproteobacteria</taxon>
        <taxon>Enterobacterales</taxon>
        <taxon>Yersiniaceae</taxon>
        <taxon>Chania</taxon>
    </lineage>
</organism>
<proteinExistence type="predicted"/>
<dbReference type="eggNOG" id="ENOG5031QNP">
    <property type="taxonomic scope" value="Bacteria"/>
</dbReference>
<feature type="transmembrane region" description="Helical" evidence="1">
    <location>
        <begin position="51"/>
        <end position="69"/>
    </location>
</feature>
<keyword evidence="3" id="KW-1185">Reference proteome</keyword>
<dbReference type="Proteomes" id="UP000019030">
    <property type="component" value="Chromosome"/>
</dbReference>
<evidence type="ECO:0000313" key="2">
    <source>
        <dbReference type="EMBL" id="AHG20278.1"/>
    </source>
</evidence>
<dbReference type="PATRIC" id="fig|1441930.4.peg.2389"/>
<gene>
    <name evidence="2" type="ORF">Z042_12035</name>
</gene>
<dbReference type="STRING" id="1441930.Z042_12035"/>
<dbReference type="KEGG" id="sfo:Z042_12035"/>
<protein>
    <submittedName>
        <fullName evidence="2">Membrane protein</fullName>
    </submittedName>
</protein>
<evidence type="ECO:0000313" key="3">
    <source>
        <dbReference type="Proteomes" id="UP000019030"/>
    </source>
</evidence>
<dbReference type="AlphaFoldDB" id="W0L8Y1"/>
<feature type="transmembrane region" description="Helical" evidence="1">
    <location>
        <begin position="28"/>
        <end position="45"/>
    </location>
</feature>
<keyword evidence="1" id="KW-0812">Transmembrane</keyword>
<dbReference type="RefSeq" id="WP_024912955.1">
    <property type="nucleotide sequence ID" value="NZ_CP007044.2"/>
</dbReference>
<name>W0L8Y1_9GAMM</name>
<dbReference type="EMBL" id="CP007044">
    <property type="protein sequence ID" value="AHG20278.1"/>
    <property type="molecule type" value="Genomic_DNA"/>
</dbReference>
<reference evidence="2 3" key="1">
    <citation type="submission" date="2014-01" db="EMBL/GenBank/DDBJ databases">
        <title>Isolation of Serratia multitudinisentens RB-25 from Ex-Landfill site.</title>
        <authorList>
            <person name="Robson E.H.J."/>
        </authorList>
    </citation>
    <scope>NUCLEOTIDE SEQUENCE [LARGE SCALE GENOMIC DNA]</scope>
    <source>
        <strain evidence="2 3">RB-25</strain>
    </source>
</reference>
<reference evidence="2 3" key="2">
    <citation type="submission" date="2015-03" db="EMBL/GenBank/DDBJ databases">
        <authorList>
            <person name="Chan K.-G."/>
        </authorList>
    </citation>
    <scope>NUCLEOTIDE SEQUENCE [LARGE SCALE GENOMIC DNA]</scope>
    <source>
        <strain evidence="2 3">RB-25</strain>
    </source>
</reference>